<evidence type="ECO:0000313" key="2">
    <source>
        <dbReference type="Proteomes" id="UP001189429"/>
    </source>
</evidence>
<protein>
    <submittedName>
        <fullName evidence="1">Uncharacterized protein</fullName>
    </submittedName>
</protein>
<sequence length="187" mass="21048">ARWGCPDLAVWEGDRLLADTAGRFLDDFARQNTAELPGIRVQEHMVVVHHTPAERALYLGQVHDAPDLGSPEAFKTEESVRSLERLLKLCSHFQATGDKTGNALEECDRIEEQKERRVVRARNQLKRCHRVIVLLRARHAELAGREAVEQRTSWRPRAPPACCRAELDQTRSRLSAEADGGVKAVKA</sequence>
<gene>
    <name evidence="1" type="ORF">PCOR1329_LOCUS14476</name>
</gene>
<organism evidence="1 2">
    <name type="scientific">Prorocentrum cordatum</name>
    <dbReference type="NCBI Taxonomy" id="2364126"/>
    <lineage>
        <taxon>Eukaryota</taxon>
        <taxon>Sar</taxon>
        <taxon>Alveolata</taxon>
        <taxon>Dinophyceae</taxon>
        <taxon>Prorocentrales</taxon>
        <taxon>Prorocentraceae</taxon>
        <taxon>Prorocentrum</taxon>
    </lineage>
</organism>
<feature type="non-terminal residue" evidence="1">
    <location>
        <position position="1"/>
    </location>
</feature>
<feature type="non-terminal residue" evidence="1">
    <location>
        <position position="187"/>
    </location>
</feature>
<keyword evidence="2" id="KW-1185">Reference proteome</keyword>
<comment type="caution">
    <text evidence="1">The sequence shown here is derived from an EMBL/GenBank/DDBJ whole genome shotgun (WGS) entry which is preliminary data.</text>
</comment>
<name>A0ABN9QU31_9DINO</name>
<proteinExistence type="predicted"/>
<reference evidence="1" key="1">
    <citation type="submission" date="2023-10" db="EMBL/GenBank/DDBJ databases">
        <authorList>
            <person name="Chen Y."/>
            <person name="Shah S."/>
            <person name="Dougan E. K."/>
            <person name="Thang M."/>
            <person name="Chan C."/>
        </authorList>
    </citation>
    <scope>NUCLEOTIDE SEQUENCE [LARGE SCALE GENOMIC DNA]</scope>
</reference>
<evidence type="ECO:0000313" key="1">
    <source>
        <dbReference type="EMBL" id="CAK0809156.1"/>
    </source>
</evidence>
<dbReference type="Proteomes" id="UP001189429">
    <property type="component" value="Unassembled WGS sequence"/>
</dbReference>
<accession>A0ABN9QU31</accession>
<dbReference type="EMBL" id="CAUYUJ010004328">
    <property type="protein sequence ID" value="CAK0809156.1"/>
    <property type="molecule type" value="Genomic_DNA"/>
</dbReference>